<feature type="region of interest" description="Disordered" evidence="1">
    <location>
        <begin position="455"/>
        <end position="604"/>
    </location>
</feature>
<name>A0A6A5U4Q0_9PLEO</name>
<dbReference type="Gene3D" id="1.20.1070.10">
    <property type="entry name" value="Rhodopsin 7-helix transmembrane proteins"/>
    <property type="match status" value="1"/>
</dbReference>
<accession>A0A6A5U4Q0</accession>
<evidence type="ECO:0008006" key="5">
    <source>
        <dbReference type="Google" id="ProtNLM"/>
    </source>
</evidence>
<dbReference type="OrthoDB" id="26203at2759"/>
<dbReference type="CDD" id="cd00637">
    <property type="entry name" value="7tm_classA_rhodopsin-like"/>
    <property type="match status" value="1"/>
</dbReference>
<evidence type="ECO:0000313" key="3">
    <source>
        <dbReference type="EMBL" id="KAF1959644.1"/>
    </source>
</evidence>
<feature type="transmembrane region" description="Helical" evidence="2">
    <location>
        <begin position="359"/>
        <end position="379"/>
    </location>
</feature>
<feature type="region of interest" description="Disordered" evidence="1">
    <location>
        <begin position="627"/>
        <end position="650"/>
    </location>
</feature>
<feature type="compositionally biased region" description="Low complexity" evidence="1">
    <location>
        <begin position="504"/>
        <end position="514"/>
    </location>
</feature>
<feature type="compositionally biased region" description="Polar residues" evidence="1">
    <location>
        <begin position="517"/>
        <end position="532"/>
    </location>
</feature>
<sequence>MPLGQFQNQTDSKCTLPLLDQSLFSEIGGYQQGRYCGLGSFKDGTTCCFPCPIQDWLYPPEWKSQLRVPNYLAILSVVLCCFLLLSFAVLPPEQTHRHYLSVGLLFPVLFISLSFAIPVTTNPDLCHDQITPNDIHSSLSCAWTGSLVALGGLGCVIWVFLRSLWLHIRIFWDKDPGHRFKWGSIVFGTVMPFIFLAVILVVTGFSYRMGQTCLPNHEHAIVTFWIWLVIFAILAFLLQFITTVYCFWVYMRTIWREHRSSSANSSQQRRAKQKLETWSHVRRLFLLQWRNILVSIFVIIGSLSFFIVFWTQDGKLGKVFNDPENIKPVKTWIICQTLSKGDKEECRKYVDNFTVNQTAVLTSLILASLVGIEIFVLLFRKPMLTAWLALFRRTIAFFHHQARPSTPQLTSLDNAEQYLPFSPTNGHRFFSALAPTTANTNGAITEMGALGRHSTDDRTMSHTELLSPEAPQGWNSLDQESGTGSESSKSRALMPTPITKSNLPTTTITQPTPTVRRLSQVQPAHSPFTSIPRSYIPMREAPAPPNRPSSVSSGSINIKYEPSFHNSSVKSRTSTTSTAIDGEAGTKHSSHGVQRSGTMGSVRGRISAPITDSFVHTNGAFLERVESRASLRSGGPLGLNPVDEGGKHGD</sequence>
<dbReference type="Proteomes" id="UP000800035">
    <property type="component" value="Unassembled WGS sequence"/>
</dbReference>
<proteinExistence type="predicted"/>
<dbReference type="InterPro" id="IPR053247">
    <property type="entry name" value="GPCR_GPR1/git3-like"/>
</dbReference>
<evidence type="ECO:0000256" key="2">
    <source>
        <dbReference type="SAM" id="Phobius"/>
    </source>
</evidence>
<feature type="transmembrane region" description="Helical" evidence="2">
    <location>
        <begin position="137"/>
        <end position="161"/>
    </location>
</feature>
<feature type="compositionally biased region" description="Low complexity" evidence="1">
    <location>
        <begin position="567"/>
        <end position="578"/>
    </location>
</feature>
<dbReference type="PANTHER" id="PTHR42058">
    <property type="entry name" value="G_PROTEIN_RECEP_F2_4 DOMAIN-CONTAINING PROTEIN"/>
    <property type="match status" value="1"/>
</dbReference>
<gene>
    <name evidence="3" type="ORF">CC80DRAFT_514137</name>
</gene>
<evidence type="ECO:0000256" key="1">
    <source>
        <dbReference type="SAM" id="MobiDB-lite"/>
    </source>
</evidence>
<protein>
    <recommendedName>
        <fullName evidence="5">G-protein coupled receptors family 2 profile 2 domain-containing protein</fullName>
    </recommendedName>
</protein>
<keyword evidence="2" id="KW-1133">Transmembrane helix</keyword>
<feature type="transmembrane region" description="Helical" evidence="2">
    <location>
        <begin position="292"/>
        <end position="311"/>
    </location>
</feature>
<dbReference type="GO" id="GO:0016020">
    <property type="term" value="C:membrane"/>
    <property type="evidence" value="ECO:0007669"/>
    <property type="project" value="UniProtKB-SubCell"/>
</dbReference>
<dbReference type="EMBL" id="ML976984">
    <property type="protein sequence ID" value="KAF1959644.1"/>
    <property type="molecule type" value="Genomic_DNA"/>
</dbReference>
<dbReference type="PANTHER" id="PTHR42058:SF1">
    <property type="entry name" value="G-PROTEIN COUPLED RECEPTORS FAMILY 2 PROFILE 2 DOMAIN-CONTAINING PROTEIN"/>
    <property type="match status" value="1"/>
</dbReference>
<feature type="transmembrane region" description="Helical" evidence="2">
    <location>
        <begin position="71"/>
        <end position="90"/>
    </location>
</feature>
<keyword evidence="4" id="KW-1185">Reference proteome</keyword>
<evidence type="ECO:0000313" key="4">
    <source>
        <dbReference type="Proteomes" id="UP000800035"/>
    </source>
</evidence>
<organism evidence="3 4">
    <name type="scientific">Byssothecium circinans</name>
    <dbReference type="NCBI Taxonomy" id="147558"/>
    <lineage>
        <taxon>Eukaryota</taxon>
        <taxon>Fungi</taxon>
        <taxon>Dikarya</taxon>
        <taxon>Ascomycota</taxon>
        <taxon>Pezizomycotina</taxon>
        <taxon>Dothideomycetes</taxon>
        <taxon>Pleosporomycetidae</taxon>
        <taxon>Pleosporales</taxon>
        <taxon>Massarineae</taxon>
        <taxon>Massarinaceae</taxon>
        <taxon>Byssothecium</taxon>
    </lineage>
</organism>
<keyword evidence="2" id="KW-0472">Membrane</keyword>
<dbReference type="AlphaFoldDB" id="A0A6A5U4Q0"/>
<keyword evidence="2" id="KW-0812">Transmembrane</keyword>
<dbReference type="GO" id="GO:0004930">
    <property type="term" value="F:G protein-coupled receptor activity"/>
    <property type="evidence" value="ECO:0007669"/>
    <property type="project" value="InterPro"/>
</dbReference>
<reference evidence="3" key="1">
    <citation type="journal article" date="2020" name="Stud. Mycol.">
        <title>101 Dothideomycetes genomes: a test case for predicting lifestyles and emergence of pathogens.</title>
        <authorList>
            <person name="Haridas S."/>
            <person name="Albert R."/>
            <person name="Binder M."/>
            <person name="Bloem J."/>
            <person name="Labutti K."/>
            <person name="Salamov A."/>
            <person name="Andreopoulos B."/>
            <person name="Baker S."/>
            <person name="Barry K."/>
            <person name="Bills G."/>
            <person name="Bluhm B."/>
            <person name="Cannon C."/>
            <person name="Castanera R."/>
            <person name="Culley D."/>
            <person name="Daum C."/>
            <person name="Ezra D."/>
            <person name="Gonzalez J."/>
            <person name="Henrissat B."/>
            <person name="Kuo A."/>
            <person name="Liang C."/>
            <person name="Lipzen A."/>
            <person name="Lutzoni F."/>
            <person name="Magnuson J."/>
            <person name="Mondo S."/>
            <person name="Nolan M."/>
            <person name="Ohm R."/>
            <person name="Pangilinan J."/>
            <person name="Park H.-J."/>
            <person name="Ramirez L."/>
            <person name="Alfaro M."/>
            <person name="Sun H."/>
            <person name="Tritt A."/>
            <person name="Yoshinaga Y."/>
            <person name="Zwiers L.-H."/>
            <person name="Turgeon B."/>
            <person name="Goodwin S."/>
            <person name="Spatafora J."/>
            <person name="Crous P."/>
            <person name="Grigoriev I."/>
        </authorList>
    </citation>
    <scope>NUCLEOTIDE SEQUENCE</scope>
    <source>
        <strain evidence="3">CBS 675.92</strain>
    </source>
</reference>
<feature type="compositionally biased region" description="Polar residues" evidence="1">
    <location>
        <begin position="473"/>
        <end position="487"/>
    </location>
</feature>
<feature type="transmembrane region" description="Helical" evidence="2">
    <location>
        <begin position="99"/>
        <end position="117"/>
    </location>
</feature>
<feature type="transmembrane region" description="Helical" evidence="2">
    <location>
        <begin position="225"/>
        <end position="250"/>
    </location>
</feature>
<feature type="transmembrane region" description="Helical" evidence="2">
    <location>
        <begin position="182"/>
        <end position="205"/>
    </location>
</feature>